<evidence type="ECO:0000313" key="2">
    <source>
        <dbReference type="Proteomes" id="UP000696280"/>
    </source>
</evidence>
<dbReference type="Proteomes" id="UP000696280">
    <property type="component" value="Unassembled WGS sequence"/>
</dbReference>
<comment type="caution">
    <text evidence="1">The sequence shown here is derived from an EMBL/GenBank/DDBJ whole genome shotgun (WGS) entry which is preliminary data.</text>
</comment>
<dbReference type="AlphaFoldDB" id="A0A9N9L894"/>
<keyword evidence="2" id="KW-1185">Reference proteome</keyword>
<dbReference type="EMBL" id="CAJVRL010000127">
    <property type="protein sequence ID" value="CAG8962096.1"/>
    <property type="molecule type" value="Genomic_DNA"/>
</dbReference>
<organism evidence="1 2">
    <name type="scientific">Hymenoscyphus fraxineus</name>
    <dbReference type="NCBI Taxonomy" id="746836"/>
    <lineage>
        <taxon>Eukaryota</taxon>
        <taxon>Fungi</taxon>
        <taxon>Dikarya</taxon>
        <taxon>Ascomycota</taxon>
        <taxon>Pezizomycotina</taxon>
        <taxon>Leotiomycetes</taxon>
        <taxon>Helotiales</taxon>
        <taxon>Helotiaceae</taxon>
        <taxon>Hymenoscyphus</taxon>
    </lineage>
</organism>
<name>A0A9N9L894_9HELO</name>
<dbReference type="OrthoDB" id="10478984at2759"/>
<gene>
    <name evidence="1" type="ORF">HYFRA_00005139</name>
</gene>
<sequence length="201" mass="22144">MKHNNPSNHELHCNTKFDYLIIVPCSEGSASSRRLGVGAKITGCRLTAAAKHPPPRLFPFLQCPPPITQSTSISIVPRLQSRLLLYQIGAKVRPREAIENIVACLVEKYGAADVPINSAGITESIIMTAERAFSTRRSELLIEIIAEYATKKEMTSLNLGYLFARAGTSRQPTATGMYEDHVSASTRRLEYLRSQALTEPS</sequence>
<accession>A0A9N9L894</accession>
<reference evidence="1" key="1">
    <citation type="submission" date="2021-07" db="EMBL/GenBank/DDBJ databases">
        <authorList>
            <person name="Durling M."/>
        </authorList>
    </citation>
    <scope>NUCLEOTIDE SEQUENCE</scope>
</reference>
<proteinExistence type="predicted"/>
<protein>
    <submittedName>
        <fullName evidence="1">Uncharacterized protein</fullName>
    </submittedName>
</protein>
<evidence type="ECO:0000313" key="1">
    <source>
        <dbReference type="EMBL" id="CAG8962096.1"/>
    </source>
</evidence>